<feature type="compositionally biased region" description="Acidic residues" evidence="10">
    <location>
        <begin position="1434"/>
        <end position="1443"/>
    </location>
</feature>
<dbReference type="GO" id="GO:0016020">
    <property type="term" value="C:membrane"/>
    <property type="evidence" value="ECO:0007669"/>
    <property type="project" value="UniProtKB-SubCell"/>
</dbReference>
<dbReference type="InterPro" id="IPR036640">
    <property type="entry name" value="ABC1_TM_sf"/>
</dbReference>
<dbReference type="EMBL" id="KN817528">
    <property type="protein sequence ID" value="KJA26393.1"/>
    <property type="molecule type" value="Genomic_DNA"/>
</dbReference>
<protein>
    <recommendedName>
        <fullName evidence="16">ABC transporter</fullName>
    </recommendedName>
</protein>
<dbReference type="PANTHER" id="PTHR24223">
    <property type="entry name" value="ATP-BINDING CASSETTE SUB-FAMILY C"/>
    <property type="match status" value="1"/>
</dbReference>
<feature type="transmembrane region" description="Helical" evidence="11">
    <location>
        <begin position="439"/>
        <end position="458"/>
    </location>
</feature>
<dbReference type="PANTHER" id="PTHR24223:SF456">
    <property type="entry name" value="MULTIDRUG RESISTANCE-ASSOCIATED PROTEIN LETHAL(2)03659"/>
    <property type="match status" value="1"/>
</dbReference>
<dbReference type="InterPro" id="IPR011527">
    <property type="entry name" value="ABC1_TM_dom"/>
</dbReference>
<feature type="transmembrane region" description="Helical" evidence="11">
    <location>
        <begin position="165"/>
        <end position="186"/>
    </location>
</feature>
<dbReference type="FunFam" id="3.40.50.300:FF:000997">
    <property type="entry name" value="Multidrug resistance-associated protein 1"/>
    <property type="match status" value="1"/>
</dbReference>
<dbReference type="GO" id="GO:0005524">
    <property type="term" value="F:ATP binding"/>
    <property type="evidence" value="ECO:0007669"/>
    <property type="project" value="UniProtKB-KW"/>
</dbReference>
<proteinExistence type="inferred from homology"/>
<dbReference type="Pfam" id="PF00664">
    <property type="entry name" value="ABC_membrane"/>
    <property type="match status" value="2"/>
</dbReference>
<dbReference type="GO" id="GO:0140359">
    <property type="term" value="F:ABC-type transporter activity"/>
    <property type="evidence" value="ECO:0007669"/>
    <property type="project" value="InterPro"/>
</dbReference>
<feature type="transmembrane region" description="Helical" evidence="11">
    <location>
        <begin position="982"/>
        <end position="1001"/>
    </location>
</feature>
<keyword evidence="8" id="KW-0843">Virulence</keyword>
<dbReference type="CDD" id="cd18606">
    <property type="entry name" value="ABC_6TM_YOR1_D2_like"/>
    <property type="match status" value="1"/>
</dbReference>
<keyword evidence="5" id="KW-0547">Nucleotide-binding</keyword>
<sequence length="1457" mass="161111">MSDAKNEADSSREGSIYAAKQYQEFHHLAKTQRSWWLRVPFTSNKTPPPPAKSLDDSLLIPEATANFFSLVTFQWITPLLDLGYARPLEAPDLWKLQSDRGAAIVADKITASFTRRLKEADEYNKKLANGEIKPGLKGIWWSIRGNRAAKELEWRQKTGRKKASLVWALNDSVAWWFWSAGLLKVVGDTAQVTSPLVVKAIIKFATESYSGHRLDTPIPAIGVGIGLTFALLAMQLITSLCTHHFFYRSTSTGVLLRGGLITAIYDRSLKLTSRARSTLTNGKLVNHISTDVSRIDFCCGFFHMAWTAPIQMVICLILLLINLGPSALAGFAFFILATPAQTFVMKKLFALRRRSMEWTDKRAKLLQELLGGMKVIKFFAWEIPFLARISEYRQKEMKYIRTLLLIRAANNAVAMSMPVLASVLAFITYSATGHTLEPAVIFTSLTLFTLLRLPLMFLPVSFSSIADAANAIGRLYGVFEAELLEKTHTVDTAIEFALEVKGASFTWDSPPLDEDYAKHAKKGVRMMQSSKAKAKAAEKAAARKKHGEEQDEKAKNEEERVFKIKEVTMNVPRGKLVAIVGSVGSGKTSLLQGLIGEMRKTQGSIVFGGSVGYCPQSAWIQNATIRENICFGRPFEAARYWDAVRASCLEPDLEMLPNGDLTEVGEKGISLSGGQKQRVNICRAIYCDTDIQIFDDPLSALDAHVGKAVFQNVLQKSLTGKTRILVTHALHFLPQVDYIYCIENGAIAEEGTYADLMTRGGEFSQFITEFGSKEEEQEKKEERDEDAIEALDDDSAAALKAAKAKEDKMKKAVAGAALMQMEERNTGAIAWPVYRDYMKAGHGEWVMPALVLSLVLMQGATVLSSYWLVWWQDESFHQSQGFYMGVYAALGVSQAVFSYMMGATFALLTYFASQRLHRAAIKRVMHAPMSFFETTPLGRIMNRFSKDIDTIDNLLGDALRMFMGTFSSILGAIILISIVLPWFLIGVFVILLGYIYAAAFYRASARELKRLDAVLRSSLYSHFSESLSGLATIRAYGEAERFRRDNEHRVDIENRAYWLTVVNQRWLGIRLDLLGALLTFIVALLTVGTRFTISPAQTGLVLSYILSVQQAFGWMVRQSAEVENDMNSVERVVYYAQEIEQEKPHEIPEKKPAVAWPAEGRVELRDVVLSYRPELPPVLKGISMIVAGGEKIGIVGRTGAGKSSIMTALYRIVELTSGSVHLDGVDAASIGLADLRKALAIIPQDPLLFSGTLRTNLDPFNTHDDATLWDALRRAYLVEDAKPAPPSTDGDDTPSGAHTPVNRFSLDTVIEDEGANLSVGQRSLVSLARALVKNAKVIILDEATASVDYETDRKIQDTIAYEFKDRTILCIAHRLRTIIGYDRICVLDAGQIAEFDVPAALYARTGGIFRGMCDRSAITLDDIRLAAKARADTDADADADADGGSDTGAGAGEPRTA</sequence>
<feature type="transmembrane region" description="Helical" evidence="11">
    <location>
        <begin position="327"/>
        <end position="345"/>
    </location>
</feature>
<evidence type="ECO:0000256" key="4">
    <source>
        <dbReference type="ARBA" id="ARBA00022692"/>
    </source>
</evidence>
<dbReference type="InterPro" id="IPR017871">
    <property type="entry name" value="ABC_transporter-like_CS"/>
</dbReference>
<accession>A0A0D2MQV3</accession>
<evidence type="ECO:0000256" key="9">
    <source>
        <dbReference type="ARBA" id="ARBA00023136"/>
    </source>
</evidence>
<dbReference type="Pfam" id="PF00005">
    <property type="entry name" value="ABC_tran"/>
    <property type="match status" value="2"/>
</dbReference>
<dbReference type="InterPro" id="IPR050173">
    <property type="entry name" value="ABC_transporter_C-like"/>
</dbReference>
<dbReference type="Proteomes" id="UP000054270">
    <property type="component" value="Unassembled WGS sequence"/>
</dbReference>
<dbReference type="FunFam" id="3.40.50.300:FF:000565">
    <property type="entry name" value="ABC bile acid transporter"/>
    <property type="match status" value="1"/>
</dbReference>
<feature type="transmembrane region" description="Helical" evidence="11">
    <location>
        <begin position="1073"/>
        <end position="1093"/>
    </location>
</feature>
<feature type="transmembrane region" description="Helical" evidence="11">
    <location>
        <begin position="887"/>
        <end position="913"/>
    </location>
</feature>
<feature type="domain" description="ABC transporter" evidence="12">
    <location>
        <begin position="1162"/>
        <end position="1414"/>
    </location>
</feature>
<feature type="region of interest" description="Disordered" evidence="10">
    <location>
        <begin position="535"/>
        <end position="556"/>
    </location>
</feature>
<evidence type="ECO:0000256" key="2">
    <source>
        <dbReference type="ARBA" id="ARBA00009726"/>
    </source>
</evidence>
<dbReference type="OMA" id="CPQDWPS"/>
<dbReference type="SMART" id="SM00382">
    <property type="entry name" value="AAA"/>
    <property type="match status" value="2"/>
</dbReference>
<dbReference type="InterPro" id="IPR027417">
    <property type="entry name" value="P-loop_NTPase"/>
</dbReference>
<dbReference type="CDD" id="cd18597">
    <property type="entry name" value="ABC_6TM_YOR1_D1_like"/>
    <property type="match status" value="1"/>
</dbReference>
<organism evidence="14 15">
    <name type="scientific">Hypholoma sublateritium (strain FD-334 SS-4)</name>
    <dbReference type="NCBI Taxonomy" id="945553"/>
    <lineage>
        <taxon>Eukaryota</taxon>
        <taxon>Fungi</taxon>
        <taxon>Dikarya</taxon>
        <taxon>Basidiomycota</taxon>
        <taxon>Agaricomycotina</taxon>
        <taxon>Agaricomycetes</taxon>
        <taxon>Agaricomycetidae</taxon>
        <taxon>Agaricales</taxon>
        <taxon>Agaricineae</taxon>
        <taxon>Strophariaceae</taxon>
        <taxon>Hypholoma</taxon>
    </lineage>
</organism>
<feature type="domain" description="ABC transmembrane type-1" evidence="13">
    <location>
        <begin position="849"/>
        <end position="1124"/>
    </location>
</feature>
<feature type="transmembrane region" description="Helical" evidence="11">
    <location>
        <begin position="845"/>
        <end position="867"/>
    </location>
</feature>
<evidence type="ECO:0000256" key="5">
    <source>
        <dbReference type="ARBA" id="ARBA00022741"/>
    </source>
</evidence>
<keyword evidence="3" id="KW-0813">Transport</keyword>
<comment type="subcellular location">
    <subcellularLocation>
        <location evidence="1">Membrane</location>
        <topology evidence="1">Multi-pass membrane protein</topology>
    </subcellularLocation>
</comment>
<name>A0A0D2MQV3_HYPSF</name>
<dbReference type="CDD" id="cd03250">
    <property type="entry name" value="ABCC_MRP_domain1"/>
    <property type="match status" value="1"/>
</dbReference>
<comment type="similarity">
    <text evidence="2">Belongs to the ABC transporter superfamily. ABCC family. Conjugate transporter (TC 3.A.1.208) subfamily.</text>
</comment>
<dbReference type="InterPro" id="IPR003439">
    <property type="entry name" value="ABC_transporter-like_ATP-bd"/>
</dbReference>
<feature type="transmembrane region" description="Helical" evidence="11">
    <location>
        <begin position="404"/>
        <end position="427"/>
    </location>
</feature>
<evidence type="ECO:0000313" key="15">
    <source>
        <dbReference type="Proteomes" id="UP000054270"/>
    </source>
</evidence>
<feature type="domain" description="ABC transporter" evidence="12">
    <location>
        <begin position="549"/>
        <end position="769"/>
    </location>
</feature>
<dbReference type="PROSITE" id="PS50893">
    <property type="entry name" value="ABC_TRANSPORTER_2"/>
    <property type="match status" value="2"/>
</dbReference>
<dbReference type="CDD" id="cd03244">
    <property type="entry name" value="ABCC_MRP_domain2"/>
    <property type="match status" value="1"/>
</dbReference>
<dbReference type="STRING" id="945553.A0A0D2MQV3"/>
<dbReference type="PROSITE" id="PS00211">
    <property type="entry name" value="ABC_TRANSPORTER_1"/>
    <property type="match status" value="2"/>
</dbReference>
<dbReference type="Gene3D" id="3.40.50.300">
    <property type="entry name" value="P-loop containing nucleotide triphosphate hydrolases"/>
    <property type="match status" value="2"/>
</dbReference>
<keyword evidence="6" id="KW-0067">ATP-binding</keyword>
<feature type="transmembrane region" description="Helical" evidence="11">
    <location>
        <begin position="301"/>
        <end position="321"/>
    </location>
</feature>
<dbReference type="OrthoDB" id="6500128at2759"/>
<evidence type="ECO:0000256" key="8">
    <source>
        <dbReference type="ARBA" id="ARBA00023026"/>
    </source>
</evidence>
<dbReference type="FunFam" id="1.20.1560.10:FF:000010">
    <property type="entry name" value="Multidrug resistance-associated ABC transporter"/>
    <property type="match status" value="1"/>
</dbReference>
<evidence type="ECO:0000256" key="7">
    <source>
        <dbReference type="ARBA" id="ARBA00022989"/>
    </source>
</evidence>
<evidence type="ECO:0000259" key="12">
    <source>
        <dbReference type="PROSITE" id="PS50893"/>
    </source>
</evidence>
<feature type="transmembrane region" description="Helical" evidence="11">
    <location>
        <begin position="218"/>
        <end position="241"/>
    </location>
</feature>
<keyword evidence="9 11" id="KW-0472">Membrane</keyword>
<evidence type="ECO:0000259" key="13">
    <source>
        <dbReference type="PROSITE" id="PS50929"/>
    </source>
</evidence>
<evidence type="ECO:0000256" key="11">
    <source>
        <dbReference type="SAM" id="Phobius"/>
    </source>
</evidence>
<dbReference type="SUPFAM" id="SSF90123">
    <property type="entry name" value="ABC transporter transmembrane region"/>
    <property type="match status" value="2"/>
</dbReference>
<evidence type="ECO:0000256" key="1">
    <source>
        <dbReference type="ARBA" id="ARBA00004141"/>
    </source>
</evidence>
<feature type="transmembrane region" description="Helical" evidence="11">
    <location>
        <begin position="958"/>
        <end position="976"/>
    </location>
</feature>
<evidence type="ECO:0008006" key="16">
    <source>
        <dbReference type="Google" id="ProtNLM"/>
    </source>
</evidence>
<dbReference type="GO" id="GO:0016887">
    <property type="term" value="F:ATP hydrolysis activity"/>
    <property type="evidence" value="ECO:0007669"/>
    <property type="project" value="InterPro"/>
</dbReference>
<keyword evidence="7 11" id="KW-1133">Transmembrane helix</keyword>
<feature type="domain" description="ABC transmembrane type-1" evidence="13">
    <location>
        <begin position="180"/>
        <end position="467"/>
    </location>
</feature>
<reference evidence="15" key="1">
    <citation type="submission" date="2014-04" db="EMBL/GenBank/DDBJ databases">
        <title>Evolutionary Origins and Diversification of the Mycorrhizal Mutualists.</title>
        <authorList>
            <consortium name="DOE Joint Genome Institute"/>
            <consortium name="Mycorrhizal Genomics Consortium"/>
            <person name="Kohler A."/>
            <person name="Kuo A."/>
            <person name="Nagy L.G."/>
            <person name="Floudas D."/>
            <person name="Copeland A."/>
            <person name="Barry K.W."/>
            <person name="Cichocki N."/>
            <person name="Veneault-Fourrey C."/>
            <person name="LaButti K."/>
            <person name="Lindquist E.A."/>
            <person name="Lipzen A."/>
            <person name="Lundell T."/>
            <person name="Morin E."/>
            <person name="Murat C."/>
            <person name="Riley R."/>
            <person name="Ohm R."/>
            <person name="Sun H."/>
            <person name="Tunlid A."/>
            <person name="Henrissat B."/>
            <person name="Grigoriev I.V."/>
            <person name="Hibbett D.S."/>
            <person name="Martin F."/>
        </authorList>
    </citation>
    <scope>NUCLEOTIDE SEQUENCE [LARGE SCALE GENOMIC DNA]</scope>
    <source>
        <strain evidence="15">FD-334 SS-4</strain>
    </source>
</reference>
<evidence type="ECO:0000256" key="10">
    <source>
        <dbReference type="SAM" id="MobiDB-lite"/>
    </source>
</evidence>
<dbReference type="SUPFAM" id="SSF52540">
    <property type="entry name" value="P-loop containing nucleoside triphosphate hydrolases"/>
    <property type="match status" value="2"/>
</dbReference>
<evidence type="ECO:0000313" key="14">
    <source>
        <dbReference type="EMBL" id="KJA26393.1"/>
    </source>
</evidence>
<gene>
    <name evidence="14" type="ORF">HYPSUDRAFT_181245</name>
</gene>
<keyword evidence="15" id="KW-1185">Reference proteome</keyword>
<dbReference type="Gene3D" id="1.20.1560.10">
    <property type="entry name" value="ABC transporter type 1, transmembrane domain"/>
    <property type="match status" value="2"/>
</dbReference>
<dbReference type="FunFam" id="1.20.1560.10:FF:000061">
    <property type="entry name" value="ATP-binding cassette transporter YOR1"/>
    <property type="match status" value="1"/>
</dbReference>
<dbReference type="InterPro" id="IPR003593">
    <property type="entry name" value="AAA+_ATPase"/>
</dbReference>
<evidence type="ECO:0000256" key="3">
    <source>
        <dbReference type="ARBA" id="ARBA00022448"/>
    </source>
</evidence>
<evidence type="ECO:0000256" key="6">
    <source>
        <dbReference type="ARBA" id="ARBA00022840"/>
    </source>
</evidence>
<keyword evidence="4 11" id="KW-0812">Transmembrane</keyword>
<dbReference type="PROSITE" id="PS50929">
    <property type="entry name" value="ABC_TM1F"/>
    <property type="match status" value="2"/>
</dbReference>
<feature type="region of interest" description="Disordered" evidence="10">
    <location>
        <begin position="1432"/>
        <end position="1457"/>
    </location>
</feature>